<organism evidence="1 2">
    <name type="scientific">Aeromonas hydrophila</name>
    <dbReference type="NCBI Taxonomy" id="644"/>
    <lineage>
        <taxon>Bacteria</taxon>
        <taxon>Pseudomonadati</taxon>
        <taxon>Pseudomonadota</taxon>
        <taxon>Gammaproteobacteria</taxon>
        <taxon>Aeromonadales</taxon>
        <taxon>Aeromonadaceae</taxon>
        <taxon>Aeromonas</taxon>
    </lineage>
</organism>
<accession>A0AAX3P8B4</accession>
<gene>
    <name evidence="1" type="ORF">PY771_05225</name>
</gene>
<dbReference type="AlphaFoldDB" id="A0AAX3P8B4"/>
<sequence length="44" mass="4926">MSAEQIQAGLQALLEKLESIDLTLQDRWELTREIQRLMPSAAAG</sequence>
<dbReference type="RefSeq" id="WP_272866827.1">
    <property type="nucleotide sequence ID" value="NZ_CP118942.1"/>
</dbReference>
<proteinExistence type="predicted"/>
<evidence type="ECO:0000313" key="1">
    <source>
        <dbReference type="EMBL" id="WEE27722.1"/>
    </source>
</evidence>
<reference evidence="1" key="1">
    <citation type="submission" date="2023-02" db="EMBL/GenBank/DDBJ databases">
        <title>The sequence of Aeromonas hydrophila K533.</title>
        <authorList>
            <person name="Luo X."/>
        </authorList>
    </citation>
    <scope>NUCLEOTIDE SEQUENCE</scope>
    <source>
        <strain evidence="1">K533</strain>
    </source>
</reference>
<protein>
    <submittedName>
        <fullName evidence="1">Uncharacterized protein</fullName>
    </submittedName>
</protein>
<dbReference type="Proteomes" id="UP001214666">
    <property type="component" value="Chromosome"/>
</dbReference>
<name>A0AAX3P8B4_AERHY</name>
<evidence type="ECO:0000313" key="2">
    <source>
        <dbReference type="Proteomes" id="UP001214666"/>
    </source>
</evidence>
<dbReference type="EMBL" id="CP118942">
    <property type="protein sequence ID" value="WEE27722.1"/>
    <property type="molecule type" value="Genomic_DNA"/>
</dbReference>